<organism evidence="1 2">
    <name type="scientific">Emericellopsis atlantica</name>
    <dbReference type="NCBI Taxonomy" id="2614577"/>
    <lineage>
        <taxon>Eukaryota</taxon>
        <taxon>Fungi</taxon>
        <taxon>Dikarya</taxon>
        <taxon>Ascomycota</taxon>
        <taxon>Pezizomycotina</taxon>
        <taxon>Sordariomycetes</taxon>
        <taxon>Hypocreomycetidae</taxon>
        <taxon>Hypocreales</taxon>
        <taxon>Bionectriaceae</taxon>
        <taxon>Emericellopsis</taxon>
    </lineage>
</organism>
<name>A0A9P8CTJ4_9HYPO</name>
<accession>A0A9P8CTJ4</accession>
<comment type="caution">
    <text evidence="1">The sequence shown here is derived from an EMBL/GenBank/DDBJ whole genome shotgun (WGS) entry which is preliminary data.</text>
</comment>
<dbReference type="Proteomes" id="UP000887229">
    <property type="component" value="Unassembled WGS sequence"/>
</dbReference>
<sequence length="132" mass="14909">MIRGLDGTALHWEWRHPKLVVFPLDEKRLDAIRSDLVKFIAEQLNHGCKHGANKTHQLTHLAFFLANMQPNAFLEVAQDHGWWRPQVQGIESQLDQLISLGHNAQAKTLHPIQMALDAAAKVHELGTEMQAA</sequence>
<keyword evidence="2" id="KW-1185">Reference proteome</keyword>
<gene>
    <name evidence="1" type="ORF">F5Z01DRAFT_632540</name>
</gene>
<protein>
    <submittedName>
        <fullName evidence="1">Uncharacterized protein</fullName>
    </submittedName>
</protein>
<dbReference type="EMBL" id="MU251243">
    <property type="protein sequence ID" value="KAG9258462.1"/>
    <property type="molecule type" value="Genomic_DNA"/>
</dbReference>
<dbReference type="GeneID" id="70292768"/>
<dbReference type="AlphaFoldDB" id="A0A9P8CTJ4"/>
<evidence type="ECO:0000313" key="1">
    <source>
        <dbReference type="EMBL" id="KAG9258462.1"/>
    </source>
</evidence>
<reference evidence="1" key="1">
    <citation type="journal article" date="2021" name="IMA Fungus">
        <title>Genomic characterization of three marine fungi, including Emericellopsis atlantica sp. nov. with signatures of a generalist lifestyle and marine biomass degradation.</title>
        <authorList>
            <person name="Hagestad O.C."/>
            <person name="Hou L."/>
            <person name="Andersen J.H."/>
            <person name="Hansen E.H."/>
            <person name="Altermark B."/>
            <person name="Li C."/>
            <person name="Kuhnert E."/>
            <person name="Cox R.J."/>
            <person name="Crous P.W."/>
            <person name="Spatafora J.W."/>
            <person name="Lail K."/>
            <person name="Amirebrahimi M."/>
            <person name="Lipzen A."/>
            <person name="Pangilinan J."/>
            <person name="Andreopoulos W."/>
            <person name="Hayes R.D."/>
            <person name="Ng V."/>
            <person name="Grigoriev I.V."/>
            <person name="Jackson S.A."/>
            <person name="Sutton T.D.S."/>
            <person name="Dobson A.D.W."/>
            <person name="Rama T."/>
        </authorList>
    </citation>
    <scope>NUCLEOTIDE SEQUENCE</scope>
    <source>
        <strain evidence="1">TS7</strain>
    </source>
</reference>
<evidence type="ECO:0000313" key="2">
    <source>
        <dbReference type="Proteomes" id="UP000887229"/>
    </source>
</evidence>
<proteinExistence type="predicted"/>
<dbReference type="RefSeq" id="XP_046122386.1">
    <property type="nucleotide sequence ID" value="XM_046261865.1"/>
</dbReference>